<dbReference type="EMBL" id="AP018827">
    <property type="protein sequence ID" value="BBF80370.1"/>
    <property type="molecule type" value="Genomic_DNA"/>
</dbReference>
<evidence type="ECO:0000313" key="3">
    <source>
        <dbReference type="Proteomes" id="UP000278756"/>
    </source>
</evidence>
<evidence type="ECO:0000256" key="1">
    <source>
        <dbReference type="SAM" id="Phobius"/>
    </source>
</evidence>
<sequence>MLFLISVSLVFASLIGYFRPFEGEGVDFMTQYKYVLMGAGYAVLAFAVIFKSR</sequence>
<proteinExistence type="predicted"/>
<accession>A0A3G9FZ98</accession>
<reference evidence="3" key="2">
    <citation type="journal article" date="2017" name="Plant Physiol. Biochem.">
        <title>Differential oxidative and antioxidative response of duckweed Lemna minor toward plant growth promoting/inhibiting bacteria.</title>
        <authorList>
            <person name="Ishizawa H."/>
            <person name="Kuroda M."/>
            <person name="Morikawa M."/>
            <person name="Ike M."/>
        </authorList>
    </citation>
    <scope>NUCLEOTIDE SEQUENCE [LARGE SCALE GENOMIC DNA]</scope>
    <source>
        <strain evidence="3">M6</strain>
    </source>
</reference>
<reference evidence="3" key="1">
    <citation type="journal article" date="2017" name="Biotechnol. Biofuels">
        <title>Evaluation of environmental bacterial communities as a factor affecting the growth of duckweed Lemna minor.</title>
        <authorList>
            <person name="Ishizawa H."/>
            <person name="Kuroda M."/>
            <person name="Morikawa M."/>
            <person name="Ike M."/>
        </authorList>
    </citation>
    <scope>NUCLEOTIDE SEQUENCE [LARGE SCALE GENOMIC DNA]</scope>
    <source>
        <strain evidence="3">M6</strain>
    </source>
</reference>
<feature type="transmembrane region" description="Helical" evidence="1">
    <location>
        <begin position="32"/>
        <end position="50"/>
    </location>
</feature>
<evidence type="ECO:0000313" key="2">
    <source>
        <dbReference type="EMBL" id="BBF80370.1"/>
    </source>
</evidence>
<gene>
    <name evidence="2" type="ORF">EM6_0950</name>
</gene>
<dbReference type="Proteomes" id="UP000278756">
    <property type="component" value="Chromosome 1"/>
</dbReference>
<organism evidence="2 3">
    <name type="scientific">Asticcacaulis excentricus</name>
    <dbReference type="NCBI Taxonomy" id="78587"/>
    <lineage>
        <taxon>Bacteria</taxon>
        <taxon>Pseudomonadati</taxon>
        <taxon>Pseudomonadota</taxon>
        <taxon>Alphaproteobacteria</taxon>
        <taxon>Caulobacterales</taxon>
        <taxon>Caulobacteraceae</taxon>
        <taxon>Asticcacaulis</taxon>
    </lineage>
</organism>
<keyword evidence="1" id="KW-0472">Membrane</keyword>
<dbReference type="AlphaFoldDB" id="A0A3G9FZ98"/>
<keyword evidence="1" id="KW-0812">Transmembrane</keyword>
<keyword evidence="1" id="KW-1133">Transmembrane helix</keyword>
<protein>
    <submittedName>
        <fullName evidence="2">Uncharacterized protein</fullName>
    </submittedName>
</protein>
<name>A0A3G9FZ98_9CAUL</name>